<feature type="non-terminal residue" evidence="1">
    <location>
        <position position="1"/>
    </location>
</feature>
<protein>
    <recommendedName>
        <fullName evidence="3">TonB-dependent receptor</fullName>
    </recommendedName>
</protein>
<accession>A0AAW5N1B1</accession>
<dbReference type="Proteomes" id="UP001206878">
    <property type="component" value="Unassembled WGS sequence"/>
</dbReference>
<evidence type="ECO:0000313" key="2">
    <source>
        <dbReference type="Proteomes" id="UP001206878"/>
    </source>
</evidence>
<name>A0AAW5N1B1_9ESCH</name>
<proteinExistence type="predicted"/>
<sequence length="87" mass="9724">IGDYHEYPQEDFFGLGPNSLKSNRTNYRLDSRDVGAEATWRPVKRVNITGGLWSLDPTIDRGTDPRFPSTELVFNPASVPGFVAQPD</sequence>
<evidence type="ECO:0008006" key="3">
    <source>
        <dbReference type="Google" id="ProtNLM"/>
    </source>
</evidence>
<feature type="non-terminal residue" evidence="1">
    <location>
        <position position="87"/>
    </location>
</feature>
<reference evidence="1" key="1">
    <citation type="submission" date="2022-07" db="EMBL/GenBank/DDBJ databases">
        <title>Diversity of ethanolamine utilization by human commensal Escherichia coli.</title>
        <authorList>
            <person name="Jubelin G."/>
        </authorList>
    </citation>
    <scope>NUCLEOTIDE SEQUENCE</scope>
    <source>
        <strain evidence="1">S1</strain>
    </source>
</reference>
<evidence type="ECO:0000313" key="1">
    <source>
        <dbReference type="EMBL" id="MCR6679111.1"/>
    </source>
</evidence>
<organism evidence="1 2">
    <name type="scientific">Escherichia marmotae</name>
    <dbReference type="NCBI Taxonomy" id="1499973"/>
    <lineage>
        <taxon>Bacteria</taxon>
        <taxon>Pseudomonadati</taxon>
        <taxon>Pseudomonadota</taxon>
        <taxon>Gammaproteobacteria</taxon>
        <taxon>Enterobacterales</taxon>
        <taxon>Enterobacteriaceae</taxon>
        <taxon>Escherichia</taxon>
    </lineage>
</organism>
<dbReference type="AlphaFoldDB" id="A0AAW5N1B1"/>
<dbReference type="EMBL" id="JANPXH010000832">
    <property type="protein sequence ID" value="MCR6679111.1"/>
    <property type="molecule type" value="Genomic_DNA"/>
</dbReference>
<gene>
    <name evidence="1" type="ORF">NVV43_26885</name>
</gene>
<comment type="caution">
    <text evidence="1">The sequence shown here is derived from an EMBL/GenBank/DDBJ whole genome shotgun (WGS) entry which is preliminary data.</text>
</comment>